<evidence type="ECO:0000313" key="2">
    <source>
        <dbReference type="EMBL" id="MDF2314427.1"/>
    </source>
</evidence>
<dbReference type="GO" id="GO:0016757">
    <property type="term" value="F:glycosyltransferase activity"/>
    <property type="evidence" value="ECO:0007669"/>
    <property type="project" value="UniProtKB-KW"/>
</dbReference>
<dbReference type="Gene3D" id="3.90.550.10">
    <property type="entry name" value="Spore Coat Polysaccharide Biosynthesis Protein SpsA, Chain A"/>
    <property type="match status" value="1"/>
</dbReference>
<dbReference type="EMBL" id="JAPEQV010000034">
    <property type="protein sequence ID" value="MDF2314427.1"/>
    <property type="molecule type" value="Genomic_DNA"/>
</dbReference>
<dbReference type="InterPro" id="IPR029044">
    <property type="entry name" value="Nucleotide-diphossugar_trans"/>
</dbReference>
<proteinExistence type="predicted"/>
<dbReference type="PANTHER" id="PTHR43179:SF10">
    <property type="entry name" value="GLYCOSYL TRANSFERASE"/>
    <property type="match status" value="1"/>
</dbReference>
<reference evidence="2" key="2">
    <citation type="journal article" date="2023" name="Front Nutr">
        <title>Lactiplantibacillus pentosus P2020 protects the hyperuricemia and renal inflammation in mice.</title>
        <authorList>
            <person name="Wang Z."/>
            <person name="Song L."/>
            <person name="Li X."/>
            <person name="Xiao Y."/>
            <person name="Huang Y."/>
            <person name="Zhang Y."/>
            <person name="Li J."/>
            <person name="Li M."/>
            <person name="Ren Z."/>
        </authorList>
    </citation>
    <scope>NUCLEOTIDE SEQUENCE</scope>
    <source>
        <strain evidence="2">P2000</strain>
    </source>
</reference>
<dbReference type="EC" id="2.4.-.-" evidence="2"/>
<dbReference type="Pfam" id="PF00535">
    <property type="entry name" value="Glycos_transf_2"/>
    <property type="match status" value="1"/>
</dbReference>
<dbReference type="Proteomes" id="UP001151834">
    <property type="component" value="Unassembled WGS sequence"/>
</dbReference>
<accession>A0AAX6LIM0</accession>
<dbReference type="PANTHER" id="PTHR43179">
    <property type="entry name" value="RHAMNOSYLTRANSFERASE WBBL"/>
    <property type="match status" value="1"/>
</dbReference>
<evidence type="ECO:0000259" key="1">
    <source>
        <dbReference type="Pfam" id="PF00535"/>
    </source>
</evidence>
<organism evidence="2 3">
    <name type="scientific">Lactiplantibacillus pentosus</name>
    <name type="common">Lactobacillus pentosus</name>
    <dbReference type="NCBI Taxonomy" id="1589"/>
    <lineage>
        <taxon>Bacteria</taxon>
        <taxon>Bacillati</taxon>
        <taxon>Bacillota</taxon>
        <taxon>Bacilli</taxon>
        <taxon>Lactobacillales</taxon>
        <taxon>Lactobacillaceae</taxon>
        <taxon>Lactiplantibacillus</taxon>
    </lineage>
</organism>
<gene>
    <name evidence="2" type="ORF">OOJ94_16630</name>
</gene>
<evidence type="ECO:0000313" key="3">
    <source>
        <dbReference type="Proteomes" id="UP001151834"/>
    </source>
</evidence>
<sequence>MPSLSIATVLYNNTNNDVIKIINNISEVTENFDKVDLFLINNSPQNVELEKFLDSYVESKWIHVLVPLENNGFGAGNNMVLPYLISDYHLVMNPDIIISDSKELPKMVEYMEKNPMYGMLSPLIKFPNGEVQHLLKRKSSVWDMAIRFIPIPGTNKRKAWFVNLPDGYSYEHQAENVPGSFMLFRTNIFKQIHGFDENYFLYMEDCDITMKVNKISKVVFYPNATVYHEWQRENRKSIQGIGHMLSSMIKYFNKWGWKLW</sequence>
<reference evidence="2" key="1">
    <citation type="submission" date="2022-11" db="EMBL/GenBank/DDBJ databases">
        <authorList>
            <person name="Wang Z."/>
        </authorList>
    </citation>
    <scope>NUCLEOTIDE SEQUENCE</scope>
    <source>
        <strain evidence="2">P2000</strain>
    </source>
</reference>
<feature type="domain" description="Glycosyltransferase 2-like" evidence="1">
    <location>
        <begin position="5"/>
        <end position="131"/>
    </location>
</feature>
<comment type="caution">
    <text evidence="2">The sequence shown here is derived from an EMBL/GenBank/DDBJ whole genome shotgun (WGS) entry which is preliminary data.</text>
</comment>
<dbReference type="RefSeq" id="WP_053566550.1">
    <property type="nucleotide sequence ID" value="NZ_JAPEQV010000034.1"/>
</dbReference>
<protein>
    <submittedName>
        <fullName evidence="2">Glycosyltransferase</fullName>
        <ecNumber evidence="2">2.4.-.-</ecNumber>
    </submittedName>
</protein>
<name>A0AAX6LIM0_LACPE</name>
<dbReference type="SUPFAM" id="SSF53448">
    <property type="entry name" value="Nucleotide-diphospho-sugar transferases"/>
    <property type="match status" value="1"/>
</dbReference>
<dbReference type="AlphaFoldDB" id="A0AAX6LIM0"/>
<keyword evidence="2" id="KW-0808">Transferase</keyword>
<keyword evidence="2" id="KW-0328">Glycosyltransferase</keyword>
<dbReference type="InterPro" id="IPR001173">
    <property type="entry name" value="Glyco_trans_2-like"/>
</dbReference>